<feature type="transmembrane region" description="Helical" evidence="1">
    <location>
        <begin position="24"/>
        <end position="41"/>
    </location>
</feature>
<name>A0A919BBW2_9GAMM</name>
<sequence length="62" mass="7117">MPSNTNNVNNIEIGYSFFVGSEDILPLLINFIVFSALIYPFNKFITWLCSGLTTDKHNLYKK</sequence>
<evidence type="ECO:0000256" key="1">
    <source>
        <dbReference type="SAM" id="Phobius"/>
    </source>
</evidence>
<accession>A0A919BBW2</accession>
<comment type="caution">
    <text evidence="2">The sequence shown here is derived from an EMBL/GenBank/DDBJ whole genome shotgun (WGS) entry which is preliminary data.</text>
</comment>
<dbReference type="Proteomes" id="UP000623842">
    <property type="component" value="Unassembled WGS sequence"/>
</dbReference>
<dbReference type="AlphaFoldDB" id="A0A919BBW2"/>
<keyword evidence="1" id="KW-1133">Transmembrane helix</keyword>
<evidence type="ECO:0000313" key="2">
    <source>
        <dbReference type="EMBL" id="GHF78917.1"/>
    </source>
</evidence>
<keyword evidence="3" id="KW-1185">Reference proteome</keyword>
<organism evidence="2 3">
    <name type="scientific">Thalassotalea marina</name>
    <dbReference type="NCBI Taxonomy" id="1673741"/>
    <lineage>
        <taxon>Bacteria</taxon>
        <taxon>Pseudomonadati</taxon>
        <taxon>Pseudomonadota</taxon>
        <taxon>Gammaproteobacteria</taxon>
        <taxon>Alteromonadales</taxon>
        <taxon>Colwelliaceae</taxon>
        <taxon>Thalassotalea</taxon>
    </lineage>
</organism>
<dbReference type="EMBL" id="BNCK01000001">
    <property type="protein sequence ID" value="GHF78917.1"/>
    <property type="molecule type" value="Genomic_DNA"/>
</dbReference>
<reference evidence="2" key="1">
    <citation type="journal article" date="2014" name="Int. J. Syst. Evol. Microbiol.">
        <title>Complete genome sequence of Corynebacterium casei LMG S-19264T (=DSM 44701T), isolated from a smear-ripened cheese.</title>
        <authorList>
            <consortium name="US DOE Joint Genome Institute (JGI-PGF)"/>
            <person name="Walter F."/>
            <person name="Albersmeier A."/>
            <person name="Kalinowski J."/>
            <person name="Ruckert C."/>
        </authorList>
    </citation>
    <scope>NUCLEOTIDE SEQUENCE</scope>
    <source>
        <strain evidence="2">KCTC 42731</strain>
    </source>
</reference>
<reference evidence="2" key="2">
    <citation type="submission" date="2020-09" db="EMBL/GenBank/DDBJ databases">
        <authorList>
            <person name="Sun Q."/>
            <person name="Kim S."/>
        </authorList>
    </citation>
    <scope>NUCLEOTIDE SEQUENCE</scope>
    <source>
        <strain evidence="2">KCTC 42731</strain>
    </source>
</reference>
<gene>
    <name evidence="2" type="ORF">GCM10017161_02560</name>
</gene>
<keyword evidence="1" id="KW-0812">Transmembrane</keyword>
<proteinExistence type="predicted"/>
<keyword evidence="1" id="KW-0472">Membrane</keyword>
<evidence type="ECO:0000313" key="3">
    <source>
        <dbReference type="Proteomes" id="UP000623842"/>
    </source>
</evidence>
<protein>
    <submittedName>
        <fullName evidence="2">Uncharacterized protein</fullName>
    </submittedName>
</protein>